<dbReference type="EMBL" id="RBZN01000006">
    <property type="protein sequence ID" value="RKQ19083.1"/>
    <property type="molecule type" value="Genomic_DNA"/>
</dbReference>
<evidence type="ECO:0000313" key="1">
    <source>
        <dbReference type="EMBL" id="RKQ19083.1"/>
    </source>
</evidence>
<dbReference type="AlphaFoldDB" id="A0A494Z8Y1"/>
<dbReference type="RefSeq" id="WP_121213549.1">
    <property type="nucleotide sequence ID" value="NZ_JAMYWW010000001.1"/>
</dbReference>
<evidence type="ECO:0008006" key="3">
    <source>
        <dbReference type="Google" id="ProtNLM"/>
    </source>
</evidence>
<dbReference type="PROSITE" id="PS51257">
    <property type="entry name" value="PROKAR_LIPOPROTEIN"/>
    <property type="match status" value="1"/>
</dbReference>
<proteinExistence type="predicted"/>
<protein>
    <recommendedName>
        <fullName evidence="3">Lipoprotein</fullName>
    </recommendedName>
</protein>
<accession>A0A494Z8Y1</accession>
<dbReference type="OrthoDB" id="2849149at2"/>
<gene>
    <name evidence="1" type="ORF">D8M03_04525</name>
</gene>
<reference evidence="1 2" key="1">
    <citation type="journal article" date="2016" name="Antonie Van Leeuwenhoek">
        <title>Lysinibacillus endophyticus sp. nov., an indole-3-acetic acid producing endophytic bacterium isolated from corn root (Zea mays cv. Xinken-5).</title>
        <authorList>
            <person name="Yu J."/>
            <person name="Guan X."/>
            <person name="Liu C."/>
            <person name="Xiang W."/>
            <person name="Yu Z."/>
            <person name="Liu X."/>
            <person name="Wang G."/>
        </authorList>
    </citation>
    <scope>NUCLEOTIDE SEQUENCE [LARGE SCALE GENOMIC DNA]</scope>
    <source>
        <strain evidence="1 2">DSM 100506</strain>
    </source>
</reference>
<name>A0A494Z8Y1_9BACL</name>
<comment type="caution">
    <text evidence="1">The sequence shown here is derived from an EMBL/GenBank/DDBJ whole genome shotgun (WGS) entry which is preliminary data.</text>
</comment>
<keyword evidence="2" id="KW-1185">Reference proteome</keyword>
<sequence length="180" mass="21145">MKKLLAVSSLVVFLCGCSDPISLPEDLKSNLGKEEFVEPETSEYTTYVKSIREYMYYRTQAVLNHDVNLLWDRYPDLKNNIDQKTGINIEKDEIDSMDDVIDANYSIESYEPIKVKRINEQEVIILVHGSISYVKKDFDEAGGEYLIEVNLQKKSDQWTVVKTDEYLEHEYKEWLEEREK</sequence>
<evidence type="ECO:0000313" key="2">
    <source>
        <dbReference type="Proteomes" id="UP000272238"/>
    </source>
</evidence>
<dbReference type="Proteomes" id="UP000272238">
    <property type="component" value="Unassembled WGS sequence"/>
</dbReference>
<organism evidence="1 2">
    <name type="scientific">Ureibacillus endophyticus</name>
    <dbReference type="NCBI Taxonomy" id="1978490"/>
    <lineage>
        <taxon>Bacteria</taxon>
        <taxon>Bacillati</taxon>
        <taxon>Bacillota</taxon>
        <taxon>Bacilli</taxon>
        <taxon>Bacillales</taxon>
        <taxon>Caryophanaceae</taxon>
        <taxon>Ureibacillus</taxon>
    </lineage>
</organism>